<evidence type="ECO:0008006" key="4">
    <source>
        <dbReference type="Google" id="ProtNLM"/>
    </source>
</evidence>
<dbReference type="PANTHER" id="PTHR34861">
    <property type="match status" value="1"/>
</dbReference>
<dbReference type="GeneID" id="29000637"/>
<accession>A0A162PTC7</accession>
<dbReference type="SUPFAM" id="SSF102198">
    <property type="entry name" value="Putative cyclase"/>
    <property type="match status" value="1"/>
</dbReference>
<protein>
    <recommendedName>
        <fullName evidence="4">Cyclase</fullName>
    </recommendedName>
</protein>
<dbReference type="STRING" id="763407.A0A162PTC7"/>
<dbReference type="RefSeq" id="XP_018291766.1">
    <property type="nucleotide sequence ID" value="XM_018439731.1"/>
</dbReference>
<comment type="similarity">
    <text evidence="1">Belongs to the Cyclase 1 superfamily.</text>
</comment>
<dbReference type="AlphaFoldDB" id="A0A162PTC7"/>
<dbReference type="PANTHER" id="PTHR34861:SF11">
    <property type="entry name" value="CYCLASE"/>
    <property type="match status" value="1"/>
</dbReference>
<keyword evidence="3" id="KW-1185">Reference proteome</keyword>
<evidence type="ECO:0000313" key="2">
    <source>
        <dbReference type="EMBL" id="OAD73726.1"/>
    </source>
</evidence>
<dbReference type="EMBL" id="KV440980">
    <property type="protein sequence ID" value="OAD73726.1"/>
    <property type="molecule type" value="Genomic_DNA"/>
</dbReference>
<dbReference type="InterPro" id="IPR037175">
    <property type="entry name" value="KFase_sf"/>
</dbReference>
<dbReference type="GO" id="GO:0004061">
    <property type="term" value="F:arylformamidase activity"/>
    <property type="evidence" value="ECO:0007669"/>
    <property type="project" value="InterPro"/>
</dbReference>
<evidence type="ECO:0000313" key="3">
    <source>
        <dbReference type="Proteomes" id="UP000077315"/>
    </source>
</evidence>
<evidence type="ECO:0000256" key="1">
    <source>
        <dbReference type="ARBA" id="ARBA00007865"/>
    </source>
</evidence>
<dbReference type="VEuPathDB" id="FungiDB:PHYBLDRAFT_20355"/>
<organism evidence="2 3">
    <name type="scientific">Phycomyces blakesleeanus (strain ATCC 8743b / DSM 1359 / FGSC 10004 / NBRC 33097 / NRRL 1555)</name>
    <dbReference type="NCBI Taxonomy" id="763407"/>
    <lineage>
        <taxon>Eukaryota</taxon>
        <taxon>Fungi</taxon>
        <taxon>Fungi incertae sedis</taxon>
        <taxon>Mucoromycota</taxon>
        <taxon>Mucoromycotina</taxon>
        <taxon>Mucoromycetes</taxon>
        <taxon>Mucorales</taxon>
        <taxon>Phycomycetaceae</taxon>
        <taxon>Phycomyces</taxon>
    </lineage>
</organism>
<gene>
    <name evidence="2" type="ORF">PHYBLDRAFT_20355</name>
</gene>
<dbReference type="Pfam" id="PF04199">
    <property type="entry name" value="Cyclase"/>
    <property type="match status" value="1"/>
</dbReference>
<proteinExistence type="inferred from homology"/>
<dbReference type="Gene3D" id="3.50.30.50">
    <property type="entry name" value="Putative cyclase"/>
    <property type="match status" value="1"/>
</dbReference>
<dbReference type="GO" id="GO:0019441">
    <property type="term" value="P:L-tryptophan catabolic process to kynurenine"/>
    <property type="evidence" value="ECO:0007669"/>
    <property type="project" value="InterPro"/>
</dbReference>
<name>A0A162PTC7_PHYB8</name>
<reference evidence="3" key="1">
    <citation type="submission" date="2015-06" db="EMBL/GenBank/DDBJ databases">
        <title>Expansion of signal transduction pathways in fungi by whole-genome duplication.</title>
        <authorList>
            <consortium name="DOE Joint Genome Institute"/>
            <person name="Corrochano L.M."/>
            <person name="Kuo A."/>
            <person name="Marcet-Houben M."/>
            <person name="Polaino S."/>
            <person name="Salamov A."/>
            <person name="Villalobos J.M."/>
            <person name="Alvarez M.I."/>
            <person name="Avalos J."/>
            <person name="Benito E.P."/>
            <person name="Benoit I."/>
            <person name="Burger G."/>
            <person name="Camino L.P."/>
            <person name="Canovas D."/>
            <person name="Cerda-Olmedo E."/>
            <person name="Cheng J.-F."/>
            <person name="Dominguez A."/>
            <person name="Elias M."/>
            <person name="Eslava A.P."/>
            <person name="Glaser F."/>
            <person name="Grimwood J."/>
            <person name="Gutierrez G."/>
            <person name="Heitman J."/>
            <person name="Henrissat B."/>
            <person name="Iturriaga E.A."/>
            <person name="Lang B.F."/>
            <person name="Lavin J.L."/>
            <person name="Lee S."/>
            <person name="Li W."/>
            <person name="Lindquist E."/>
            <person name="Lopez-Garcia S."/>
            <person name="Luque E.M."/>
            <person name="Marcos A.T."/>
            <person name="Martin J."/>
            <person name="McCluskey K."/>
            <person name="Medina H.R."/>
            <person name="Miralles-Duran A."/>
            <person name="Miyazaki A."/>
            <person name="Munoz-Torres E."/>
            <person name="Oguiza J.A."/>
            <person name="Ohm R."/>
            <person name="Olmedo M."/>
            <person name="Orejas M."/>
            <person name="Ortiz-Castellanos L."/>
            <person name="Pisabarro A.G."/>
            <person name="Rodriguez-Romero J."/>
            <person name="Ruiz-Herrera J."/>
            <person name="Ruiz-Vazquez R."/>
            <person name="Sanz C."/>
            <person name="Schackwitz W."/>
            <person name="Schmutz J."/>
            <person name="Shahriari M."/>
            <person name="Shelest E."/>
            <person name="Silva-Franco F."/>
            <person name="Soanes D."/>
            <person name="Syed K."/>
            <person name="Tagua V.G."/>
            <person name="Talbot N.J."/>
            <person name="Thon M."/>
            <person name="De vries R.P."/>
            <person name="Wiebenga A."/>
            <person name="Yadav J.S."/>
            <person name="Braun E.L."/>
            <person name="Baker S."/>
            <person name="Garre V."/>
            <person name="Horwitz B."/>
            <person name="Torres-Martinez S."/>
            <person name="Idnurm A."/>
            <person name="Herrera-Estrella A."/>
            <person name="Gabaldon T."/>
            <person name="Grigoriev I.V."/>
        </authorList>
    </citation>
    <scope>NUCLEOTIDE SEQUENCE [LARGE SCALE GENOMIC DNA]</scope>
    <source>
        <strain evidence="3">NRRL 1555(-)</strain>
    </source>
</reference>
<dbReference type="OrthoDB" id="5396at2759"/>
<dbReference type="Proteomes" id="UP000077315">
    <property type="component" value="Unassembled WGS sequence"/>
</dbReference>
<sequence>MSTESTLPTYDELPVDPNAPPHTAWGLWGEDDNLGTLNLLTPDKVVKATSLVSRGDVFALNWKLENPNMGMLNRDACTHIIKPIHGDMVFDDVYDGFNTQASSQWDGLRHFCLSTSGQFYNNTSAEEIKDPKNGKIGVHHMARRGIVGRAVLLDFARWAEVNVPDYDAFTRYEITVEELDAVAAHQGVTFEEGDILLLRTGWTARYEVKKAEDTLPVLNAALGELPDSAGLKFSEDTFRWVWNHHFAAIASDNIGVEALPFINPYAGTYSMFLSGWGMPLGEMFFLEALAEDCAKDGVYQFFFSSAPLNKFGGVASPPNALVIK</sequence>
<dbReference type="InParanoid" id="A0A162PTC7"/>
<dbReference type="InterPro" id="IPR007325">
    <property type="entry name" value="KFase/CYL"/>
</dbReference>